<comment type="caution">
    <text evidence="3">The sequence shown here is derived from an EMBL/GenBank/DDBJ whole genome shotgun (WGS) entry which is preliminary data.</text>
</comment>
<evidence type="ECO:0000256" key="1">
    <source>
        <dbReference type="ARBA" id="ARBA00022679"/>
    </source>
</evidence>
<proteinExistence type="predicted"/>
<keyword evidence="1" id="KW-0808">Transferase</keyword>
<dbReference type="PANTHER" id="PTHR46401:SF2">
    <property type="entry name" value="GLYCOSYLTRANSFERASE WBBK-RELATED"/>
    <property type="match status" value="1"/>
</dbReference>
<feature type="non-terminal residue" evidence="3">
    <location>
        <position position="1"/>
    </location>
</feature>
<dbReference type="GO" id="GO:0016757">
    <property type="term" value="F:glycosyltransferase activity"/>
    <property type="evidence" value="ECO:0007669"/>
    <property type="project" value="InterPro"/>
</dbReference>
<dbReference type="PANTHER" id="PTHR46401">
    <property type="entry name" value="GLYCOSYLTRANSFERASE WBBK-RELATED"/>
    <property type="match status" value="1"/>
</dbReference>
<sequence length="295" mass="34015">DFFKHDPKDLAYQTFNENAIREINRRKQARDMLLVSMGNFQKPIADAVGLMAVEMGIGYTGVFCKYRVFESYAWMHYLYGMMYPNQSACDGSWYDCVIPNYFDPNDFEFSEEKDDYYLFVGRLTPRKGLHVAQQVVDNIGAKLIVAGQGKLSDLGINSPNVEHVGTVDVKQRSDLMKKAKAIFVPTIYLEPFGGVAVEAMFCGCPAITSDWGVFSETILDNVTGYRCRTFDDFVWAAKNVDKLNPKDCRDWAVKNFSMDQVKWMYQHYFDQLQDLFGKGWYELHENEGSDHKWLQ</sequence>
<evidence type="ECO:0000313" key="3">
    <source>
        <dbReference type="EMBL" id="GAH32869.1"/>
    </source>
</evidence>
<reference evidence="3" key="1">
    <citation type="journal article" date="2014" name="Front. Microbiol.">
        <title>High frequency of phylogenetically diverse reductive dehalogenase-homologous genes in deep subseafloor sedimentary metagenomes.</title>
        <authorList>
            <person name="Kawai M."/>
            <person name="Futagami T."/>
            <person name="Toyoda A."/>
            <person name="Takaki Y."/>
            <person name="Nishi S."/>
            <person name="Hori S."/>
            <person name="Arai W."/>
            <person name="Tsubouchi T."/>
            <person name="Morono Y."/>
            <person name="Uchiyama I."/>
            <person name="Ito T."/>
            <person name="Fujiyama A."/>
            <person name="Inagaki F."/>
            <person name="Takami H."/>
        </authorList>
    </citation>
    <scope>NUCLEOTIDE SEQUENCE</scope>
    <source>
        <strain evidence="3">Expedition CK06-06</strain>
    </source>
</reference>
<dbReference type="InterPro" id="IPR001296">
    <property type="entry name" value="Glyco_trans_1"/>
</dbReference>
<organism evidence="3">
    <name type="scientific">marine sediment metagenome</name>
    <dbReference type="NCBI Taxonomy" id="412755"/>
    <lineage>
        <taxon>unclassified sequences</taxon>
        <taxon>metagenomes</taxon>
        <taxon>ecological metagenomes</taxon>
    </lineage>
</organism>
<dbReference type="AlphaFoldDB" id="X1FU37"/>
<gene>
    <name evidence="3" type="ORF">S03H2_19877</name>
</gene>
<dbReference type="GO" id="GO:0009103">
    <property type="term" value="P:lipopolysaccharide biosynthetic process"/>
    <property type="evidence" value="ECO:0007669"/>
    <property type="project" value="TreeGrafter"/>
</dbReference>
<name>X1FU37_9ZZZZ</name>
<dbReference type="Pfam" id="PF00534">
    <property type="entry name" value="Glycos_transf_1"/>
    <property type="match status" value="1"/>
</dbReference>
<accession>X1FU37</accession>
<feature type="domain" description="Glycosyl transferase family 1" evidence="2">
    <location>
        <begin position="110"/>
        <end position="231"/>
    </location>
</feature>
<dbReference type="SUPFAM" id="SSF53756">
    <property type="entry name" value="UDP-Glycosyltransferase/glycogen phosphorylase"/>
    <property type="match status" value="1"/>
</dbReference>
<evidence type="ECO:0000259" key="2">
    <source>
        <dbReference type="Pfam" id="PF00534"/>
    </source>
</evidence>
<dbReference type="Gene3D" id="3.40.50.2000">
    <property type="entry name" value="Glycogen Phosphorylase B"/>
    <property type="match status" value="1"/>
</dbReference>
<protein>
    <recommendedName>
        <fullName evidence="2">Glycosyl transferase family 1 domain-containing protein</fullName>
    </recommendedName>
</protein>
<dbReference type="EMBL" id="BARU01010423">
    <property type="protein sequence ID" value="GAH32869.1"/>
    <property type="molecule type" value="Genomic_DNA"/>
</dbReference>